<name>A0A6M3X6L8_9ZZZZ</name>
<dbReference type="EMBL" id="MT143645">
    <property type="protein sequence ID" value="QJA99348.1"/>
    <property type="molecule type" value="Genomic_DNA"/>
</dbReference>
<protein>
    <submittedName>
        <fullName evidence="2">Uncharacterized protein</fullName>
    </submittedName>
</protein>
<gene>
    <name evidence="1" type="ORF">MM171A01128_0002</name>
    <name evidence="2" type="ORF">MM171B04551_0004</name>
</gene>
<reference evidence="2" key="1">
    <citation type="submission" date="2020-03" db="EMBL/GenBank/DDBJ databases">
        <title>The deep terrestrial virosphere.</title>
        <authorList>
            <person name="Holmfeldt K."/>
            <person name="Nilsson E."/>
            <person name="Simone D."/>
            <person name="Lopez-Fernandez M."/>
            <person name="Wu X."/>
            <person name="de Brujin I."/>
            <person name="Lundin D."/>
            <person name="Andersson A."/>
            <person name="Bertilsson S."/>
            <person name="Dopson M."/>
        </authorList>
    </citation>
    <scope>NUCLEOTIDE SEQUENCE</scope>
    <source>
        <strain evidence="1">MM171A01128</strain>
        <strain evidence="2">MM171B04551</strain>
    </source>
</reference>
<evidence type="ECO:0000313" key="1">
    <source>
        <dbReference type="EMBL" id="QJA99348.1"/>
    </source>
</evidence>
<dbReference type="AlphaFoldDB" id="A0A6M3X6L8"/>
<organism evidence="2">
    <name type="scientific">viral metagenome</name>
    <dbReference type="NCBI Taxonomy" id="1070528"/>
    <lineage>
        <taxon>unclassified sequences</taxon>
        <taxon>metagenomes</taxon>
        <taxon>organismal metagenomes</taxon>
    </lineage>
</organism>
<accession>A0A6M3X6L8</accession>
<sequence>MKVKDLIWKLQQIYDKEKQVVLTTFDDTIADSLRENEKVIDSITEKEFAVYIQY</sequence>
<evidence type="ECO:0000313" key="2">
    <source>
        <dbReference type="EMBL" id="QJH93328.1"/>
    </source>
</evidence>
<proteinExistence type="predicted"/>
<dbReference type="EMBL" id="MT143967">
    <property type="protein sequence ID" value="QJH93328.1"/>
    <property type="molecule type" value="Genomic_DNA"/>
</dbReference>